<organism evidence="2 3">
    <name type="scientific">Paramylibacter ulvae</name>
    <dbReference type="NCBI Taxonomy" id="1651968"/>
    <lineage>
        <taxon>Bacteria</taxon>
        <taxon>Pseudomonadati</taxon>
        <taxon>Pseudomonadota</taxon>
        <taxon>Alphaproteobacteria</taxon>
        <taxon>Rhodobacterales</taxon>
        <taxon>Paracoccaceae</taxon>
        <taxon>Paramylibacter</taxon>
    </lineage>
</organism>
<feature type="signal peptide" evidence="1">
    <location>
        <begin position="1"/>
        <end position="18"/>
    </location>
</feature>
<dbReference type="Gene3D" id="3.60.15.10">
    <property type="entry name" value="Ribonuclease Z/Hydroxyacylglutathione hydrolase-like"/>
    <property type="match status" value="1"/>
</dbReference>
<reference evidence="3" key="1">
    <citation type="journal article" date="2019" name="Int. J. Syst. Evol. Microbiol.">
        <title>The Global Catalogue of Microorganisms (GCM) 10K type strain sequencing project: providing services to taxonomists for standard genome sequencing and annotation.</title>
        <authorList>
            <consortium name="The Broad Institute Genomics Platform"/>
            <consortium name="The Broad Institute Genome Sequencing Center for Infectious Disease"/>
            <person name="Wu L."/>
            <person name="Ma J."/>
        </authorList>
    </citation>
    <scope>NUCLEOTIDE SEQUENCE [LARGE SCALE GENOMIC DNA]</scope>
    <source>
        <strain evidence="3">KCTC 32465</strain>
    </source>
</reference>
<proteinExistence type="predicted"/>
<feature type="chain" id="PRO_5047086002" evidence="1">
    <location>
        <begin position="19"/>
        <end position="267"/>
    </location>
</feature>
<dbReference type="SUPFAM" id="SSF56281">
    <property type="entry name" value="Metallo-hydrolase/oxidoreductase"/>
    <property type="match status" value="1"/>
</dbReference>
<dbReference type="Pfam" id="PF13483">
    <property type="entry name" value="Lactamase_B_3"/>
    <property type="match status" value="1"/>
</dbReference>
<keyword evidence="3" id="KW-1185">Reference proteome</keyword>
<comment type="caution">
    <text evidence="2">The sequence shown here is derived from an EMBL/GenBank/DDBJ whole genome shotgun (WGS) entry which is preliminary data.</text>
</comment>
<keyword evidence="1" id="KW-0732">Signal</keyword>
<name>A0ABQ3D1S4_9RHOB</name>
<dbReference type="PANTHER" id="PTHR39189">
    <property type="entry name" value="UPF0173 METAL-DEPENDENT HYDROLASE YTKL"/>
    <property type="match status" value="1"/>
</dbReference>
<sequence>MKRILFGLSLLLAPMAQAERMPSHCLAFAERAPTNPIRLASTQLAQDEINLTFIDHSMYQIDTYGGLSVVTDFNGRVPSPPDVVTMNHAHSSHYTSNPHPDIKHVLRGWDPNGGRAEHALELDEMLIRNVTTDIRSGYTGIEPDGNSIFIFEVAGLCIGHLGHIHHEPTEEQYAMIGRLDVVMAPMDGGRTLDIPSMTRMLKRFRSVVVLPMHWFGRGTLETYLREMGDTFVIERLDTNAITLSLDTLPDVPTVKVLNPKFLPVFDE</sequence>
<gene>
    <name evidence="2" type="ORF">GCM10008927_17540</name>
</gene>
<evidence type="ECO:0000313" key="3">
    <source>
        <dbReference type="Proteomes" id="UP000634455"/>
    </source>
</evidence>
<dbReference type="Proteomes" id="UP000634455">
    <property type="component" value="Unassembled WGS sequence"/>
</dbReference>
<dbReference type="PANTHER" id="PTHR39189:SF1">
    <property type="entry name" value="UPF0173 METAL-DEPENDENT HYDROLASE YTKL"/>
    <property type="match status" value="1"/>
</dbReference>
<protein>
    <submittedName>
        <fullName evidence="2">Zn-dependent hydrolase</fullName>
    </submittedName>
</protein>
<keyword evidence="2" id="KW-0378">Hydrolase</keyword>
<dbReference type="InterPro" id="IPR036866">
    <property type="entry name" value="RibonucZ/Hydroxyglut_hydro"/>
</dbReference>
<dbReference type="EMBL" id="BMZF01000004">
    <property type="protein sequence ID" value="GHA52533.1"/>
    <property type="molecule type" value="Genomic_DNA"/>
</dbReference>
<evidence type="ECO:0000256" key="1">
    <source>
        <dbReference type="SAM" id="SignalP"/>
    </source>
</evidence>
<accession>A0ABQ3D1S4</accession>
<dbReference type="GO" id="GO:0016787">
    <property type="term" value="F:hydrolase activity"/>
    <property type="evidence" value="ECO:0007669"/>
    <property type="project" value="UniProtKB-KW"/>
</dbReference>
<dbReference type="RefSeq" id="WP_189640341.1">
    <property type="nucleotide sequence ID" value="NZ_BMZF01000004.1"/>
</dbReference>
<evidence type="ECO:0000313" key="2">
    <source>
        <dbReference type="EMBL" id="GHA52533.1"/>
    </source>
</evidence>